<accession>A0ABD3DSI2</accession>
<dbReference type="AlphaFoldDB" id="A0ABD3DSI2"/>
<sequence>MELNLQNPLTSHEDLQYDGVSALFSNESDHSPSLLSVDSSDFRFSVRRSVFSLLSHAKLNYDIDPFIIYLSVNYVDRFLSKQQILIGGGAVTDDGGEGFVGGASSELLKPWRRC</sequence>
<dbReference type="Gene3D" id="1.10.472.10">
    <property type="entry name" value="Cyclin-like"/>
    <property type="match status" value="1"/>
</dbReference>
<comment type="caution">
    <text evidence="2">The sequence shown here is derived from an EMBL/GenBank/DDBJ whole genome shotgun (WGS) entry which is preliminary data.</text>
</comment>
<keyword evidence="3" id="KW-1185">Reference proteome</keyword>
<name>A0ABD3DSI2_9LAMI</name>
<dbReference type="Proteomes" id="UP001632038">
    <property type="component" value="Unassembled WGS sequence"/>
</dbReference>
<dbReference type="SUPFAM" id="SSF47954">
    <property type="entry name" value="Cyclin-like"/>
    <property type="match status" value="1"/>
</dbReference>
<evidence type="ECO:0000313" key="2">
    <source>
        <dbReference type="EMBL" id="KAL3644402.1"/>
    </source>
</evidence>
<dbReference type="InterPro" id="IPR036915">
    <property type="entry name" value="Cyclin-like_sf"/>
</dbReference>
<feature type="domain" description="Cyclin N-terminal" evidence="1">
    <location>
        <begin position="31"/>
        <end position="84"/>
    </location>
</feature>
<evidence type="ECO:0000259" key="1">
    <source>
        <dbReference type="Pfam" id="PF00134"/>
    </source>
</evidence>
<dbReference type="EMBL" id="JAVIJP010000015">
    <property type="protein sequence ID" value="KAL3644402.1"/>
    <property type="molecule type" value="Genomic_DNA"/>
</dbReference>
<organism evidence="2 3">
    <name type="scientific">Castilleja foliolosa</name>
    <dbReference type="NCBI Taxonomy" id="1961234"/>
    <lineage>
        <taxon>Eukaryota</taxon>
        <taxon>Viridiplantae</taxon>
        <taxon>Streptophyta</taxon>
        <taxon>Embryophyta</taxon>
        <taxon>Tracheophyta</taxon>
        <taxon>Spermatophyta</taxon>
        <taxon>Magnoliopsida</taxon>
        <taxon>eudicotyledons</taxon>
        <taxon>Gunneridae</taxon>
        <taxon>Pentapetalae</taxon>
        <taxon>asterids</taxon>
        <taxon>lamiids</taxon>
        <taxon>Lamiales</taxon>
        <taxon>Orobanchaceae</taxon>
        <taxon>Pedicularideae</taxon>
        <taxon>Castillejinae</taxon>
        <taxon>Castilleja</taxon>
    </lineage>
</organism>
<evidence type="ECO:0000313" key="3">
    <source>
        <dbReference type="Proteomes" id="UP001632038"/>
    </source>
</evidence>
<dbReference type="InterPro" id="IPR006671">
    <property type="entry name" value="Cyclin_N"/>
</dbReference>
<proteinExistence type="predicted"/>
<reference evidence="3" key="1">
    <citation type="journal article" date="2024" name="IScience">
        <title>Strigolactones Initiate the Formation of Haustorium-like Structures in Castilleja.</title>
        <authorList>
            <person name="Buerger M."/>
            <person name="Peterson D."/>
            <person name="Chory J."/>
        </authorList>
    </citation>
    <scope>NUCLEOTIDE SEQUENCE [LARGE SCALE GENOMIC DNA]</scope>
</reference>
<protein>
    <recommendedName>
        <fullName evidence="1">Cyclin N-terminal domain-containing protein</fullName>
    </recommendedName>
</protein>
<dbReference type="Pfam" id="PF00134">
    <property type="entry name" value="Cyclin_N"/>
    <property type="match status" value="1"/>
</dbReference>
<gene>
    <name evidence="2" type="ORF">CASFOL_012334</name>
</gene>